<feature type="chain" id="PRO_5047380164" evidence="2">
    <location>
        <begin position="34"/>
        <end position="606"/>
    </location>
</feature>
<dbReference type="InterPro" id="IPR039331">
    <property type="entry name" value="PAPs-like"/>
</dbReference>
<dbReference type="PANTHER" id="PTHR22953">
    <property type="entry name" value="ACID PHOSPHATASE RELATED"/>
    <property type="match status" value="1"/>
</dbReference>
<dbReference type="InterPro" id="IPR008979">
    <property type="entry name" value="Galactose-bd-like_sf"/>
</dbReference>
<dbReference type="CDD" id="cd00063">
    <property type="entry name" value="FN3"/>
    <property type="match status" value="1"/>
</dbReference>
<dbReference type="Gene3D" id="2.60.40.380">
    <property type="entry name" value="Purple acid phosphatase-like, N-terminal"/>
    <property type="match status" value="1"/>
</dbReference>
<dbReference type="Pfam" id="PF16656">
    <property type="entry name" value="Pur_ac_phosph_N"/>
    <property type="match status" value="1"/>
</dbReference>
<feature type="domain" description="Purple acid phosphatase N-terminal" evidence="4">
    <location>
        <begin position="215"/>
        <end position="307"/>
    </location>
</feature>
<feature type="signal peptide" evidence="2">
    <location>
        <begin position="1"/>
        <end position="33"/>
    </location>
</feature>
<evidence type="ECO:0000259" key="4">
    <source>
        <dbReference type="Pfam" id="PF16656"/>
    </source>
</evidence>
<dbReference type="InterPro" id="IPR008963">
    <property type="entry name" value="Purple_acid_Pase-like_N"/>
</dbReference>
<dbReference type="SUPFAM" id="SSF49785">
    <property type="entry name" value="Galactose-binding domain-like"/>
    <property type="match status" value="1"/>
</dbReference>
<dbReference type="InterPro" id="IPR015914">
    <property type="entry name" value="PAPs_N"/>
</dbReference>
<dbReference type="SUPFAM" id="SSF56300">
    <property type="entry name" value="Metallo-dependent phosphatases"/>
    <property type="match status" value="1"/>
</dbReference>
<proteinExistence type="predicted"/>
<dbReference type="SUPFAM" id="SSF49363">
    <property type="entry name" value="Purple acid phosphatase, N-terminal domain"/>
    <property type="match status" value="1"/>
</dbReference>
<sequence>MSDRHRSRSMFNHTMPVLLAGVIAFLAAAPVLADDMVEYGKILVDFDSTWRYHDGDVDLGTAWLDPDYDDSDWNEGPGLLGYDTRDRNWPGPGLQTELEEYLITYYFRKSFDYDGSTDGVSVRLDQIIDDGAVYYLNGEEIGRTEWMPEGDVGFGTATTRPINPSLETGVFEFDASKLRQGRNVLAVSVHNNGRSSSDICFGMRLIAAESLQTPVALLLTWQQDPTTTMTVIWHSKDENDTGVIEYAPLGNDADHATAEVSRQRPMPYSDRHIYIAEITGLEPGSDYQFRIRRDAAGENSPHYRFRTMPAEADRPIRFAAGGDTRQSQPRMERTNRVAMQYDIEFVVWGGDFAYADGQPERVDRWYEWFDANMNTLIDDDGRVVPVIPTIGNHEVRGGYYWGQGRGEDAYEDSDAFREEIAPYYYSLFPFPGHPGYAMLDFGDYMSLVLLDSDHTTPIGGEQTSWLEQQLADRQDVPHVFPVYHVPGFPSHRSYDSAVHVRVREHWVPLFEQYDVRVAFENHDHTYKRTVPIRDGEQADDGVVYLGDGAWGVGTREPHDVNETWYLERAEAKRHAIIVTIHGESQDFKAIDENGKLIDHHISRPRH</sequence>
<keyword evidence="1 2" id="KW-0732">Signal</keyword>
<dbReference type="InterPro" id="IPR003961">
    <property type="entry name" value="FN3_dom"/>
</dbReference>
<dbReference type="Proteomes" id="UP001575105">
    <property type="component" value="Unassembled WGS sequence"/>
</dbReference>
<dbReference type="EMBL" id="JBGUBD010000022">
    <property type="protein sequence ID" value="MFA9480448.1"/>
    <property type="molecule type" value="Genomic_DNA"/>
</dbReference>
<dbReference type="PANTHER" id="PTHR22953:SF153">
    <property type="entry name" value="PURPLE ACID PHOSPHATASE"/>
    <property type="match status" value="1"/>
</dbReference>
<dbReference type="Gene3D" id="3.60.21.10">
    <property type="match status" value="1"/>
</dbReference>
<evidence type="ECO:0000313" key="5">
    <source>
        <dbReference type="EMBL" id="MFA9480448.1"/>
    </source>
</evidence>
<organism evidence="5 6">
    <name type="scientific">Natronomicrosphaera hydrolytica</name>
    <dbReference type="NCBI Taxonomy" id="3242702"/>
    <lineage>
        <taxon>Bacteria</taxon>
        <taxon>Pseudomonadati</taxon>
        <taxon>Planctomycetota</taxon>
        <taxon>Phycisphaerae</taxon>
        <taxon>Phycisphaerales</taxon>
        <taxon>Phycisphaeraceae</taxon>
        <taxon>Natronomicrosphaera</taxon>
    </lineage>
</organism>
<dbReference type="InterPro" id="IPR004843">
    <property type="entry name" value="Calcineurin-like_PHP"/>
</dbReference>
<dbReference type="InterPro" id="IPR029052">
    <property type="entry name" value="Metallo-depent_PP-like"/>
</dbReference>
<reference evidence="5 6" key="1">
    <citation type="submission" date="2024-08" db="EMBL/GenBank/DDBJ databases">
        <title>Whole-genome sequencing of halo(alkali)philic microorganisms from hypersaline lakes.</title>
        <authorList>
            <person name="Sorokin D.Y."/>
            <person name="Merkel A.Y."/>
            <person name="Messina E."/>
            <person name="Yakimov M."/>
        </authorList>
    </citation>
    <scope>NUCLEOTIDE SEQUENCE [LARGE SCALE GENOMIC DNA]</scope>
    <source>
        <strain evidence="5 6">AB-hyl4</strain>
    </source>
</reference>
<evidence type="ECO:0000256" key="2">
    <source>
        <dbReference type="SAM" id="SignalP"/>
    </source>
</evidence>
<evidence type="ECO:0000256" key="1">
    <source>
        <dbReference type="ARBA" id="ARBA00022729"/>
    </source>
</evidence>
<keyword evidence="6" id="KW-1185">Reference proteome</keyword>
<name>A0ABV4UA19_9BACT</name>
<evidence type="ECO:0000259" key="3">
    <source>
        <dbReference type="Pfam" id="PF00149"/>
    </source>
</evidence>
<feature type="domain" description="Calcineurin-like phosphoesterase" evidence="3">
    <location>
        <begin position="334"/>
        <end position="526"/>
    </location>
</feature>
<gene>
    <name evidence="5" type="ORF">ACERK3_19445</name>
</gene>
<protein>
    <submittedName>
        <fullName evidence="5">Fibronectin type III domain-containing protein</fullName>
    </submittedName>
</protein>
<comment type="caution">
    <text evidence="5">The sequence shown here is derived from an EMBL/GenBank/DDBJ whole genome shotgun (WGS) entry which is preliminary data.</text>
</comment>
<accession>A0ABV4UA19</accession>
<dbReference type="Gene3D" id="2.60.120.260">
    <property type="entry name" value="Galactose-binding domain-like"/>
    <property type="match status" value="1"/>
</dbReference>
<evidence type="ECO:0000313" key="6">
    <source>
        <dbReference type="Proteomes" id="UP001575105"/>
    </source>
</evidence>
<dbReference type="RefSeq" id="WP_425347369.1">
    <property type="nucleotide sequence ID" value="NZ_JBGUBD010000022.1"/>
</dbReference>
<dbReference type="Pfam" id="PF00149">
    <property type="entry name" value="Metallophos"/>
    <property type="match status" value="1"/>
</dbReference>